<dbReference type="PANTHER" id="PTHR30413">
    <property type="entry name" value="INNER MEMBRANE TRANSPORT PERMEASE"/>
    <property type="match status" value="1"/>
</dbReference>
<feature type="domain" description="ABC-2 type transporter transmembrane" evidence="10">
    <location>
        <begin position="39"/>
        <end position="236"/>
    </location>
</feature>
<keyword evidence="12" id="KW-1185">Reference proteome</keyword>
<gene>
    <name evidence="11" type="ORF">P0082_11950</name>
</gene>
<dbReference type="RefSeq" id="WP_326927365.1">
    <property type="nucleotide sequence ID" value="NZ_CP123443.1"/>
</dbReference>
<reference evidence="11 12" key="1">
    <citation type="submission" date="2023-04" db="EMBL/GenBank/DDBJ databases">
        <title>Spirochaete genome identified in red abalone sample constitutes a novel genus.</title>
        <authorList>
            <person name="Sharma S.P."/>
            <person name="Purcell C.M."/>
            <person name="Hyde J.R."/>
            <person name="Severin A.J."/>
        </authorList>
    </citation>
    <scope>NUCLEOTIDE SEQUENCE [LARGE SCALE GENOMIC DNA]</scope>
    <source>
        <strain evidence="11 12">SP-2023</strain>
    </source>
</reference>
<evidence type="ECO:0000256" key="7">
    <source>
        <dbReference type="ARBA" id="ARBA00023047"/>
    </source>
</evidence>
<keyword evidence="3" id="KW-0813">Transport</keyword>
<evidence type="ECO:0000256" key="1">
    <source>
        <dbReference type="ARBA" id="ARBA00004651"/>
    </source>
</evidence>
<evidence type="ECO:0000256" key="2">
    <source>
        <dbReference type="ARBA" id="ARBA00007783"/>
    </source>
</evidence>
<feature type="transmembrane region" description="Helical" evidence="9">
    <location>
        <begin position="80"/>
        <end position="101"/>
    </location>
</feature>
<proteinExistence type="inferred from homology"/>
<keyword evidence="7" id="KW-0625">Polysaccharide transport</keyword>
<evidence type="ECO:0000256" key="8">
    <source>
        <dbReference type="ARBA" id="ARBA00023136"/>
    </source>
</evidence>
<keyword evidence="7" id="KW-0762">Sugar transport</keyword>
<keyword evidence="8 9" id="KW-0472">Membrane</keyword>
<feature type="transmembrane region" description="Helical" evidence="9">
    <location>
        <begin position="53"/>
        <end position="74"/>
    </location>
</feature>
<keyword evidence="5 9" id="KW-0812">Transmembrane</keyword>
<evidence type="ECO:0000256" key="9">
    <source>
        <dbReference type="SAM" id="Phobius"/>
    </source>
</evidence>
<feature type="transmembrane region" description="Helical" evidence="9">
    <location>
        <begin position="156"/>
        <end position="177"/>
    </location>
</feature>
<keyword evidence="4" id="KW-1003">Cell membrane</keyword>
<feature type="transmembrane region" description="Helical" evidence="9">
    <location>
        <begin position="246"/>
        <end position="264"/>
    </location>
</feature>
<evidence type="ECO:0000313" key="12">
    <source>
        <dbReference type="Proteomes" id="UP001228690"/>
    </source>
</evidence>
<evidence type="ECO:0000256" key="4">
    <source>
        <dbReference type="ARBA" id="ARBA00022475"/>
    </source>
</evidence>
<comment type="similarity">
    <text evidence="2">Belongs to the ABC-2 integral membrane protein family.</text>
</comment>
<dbReference type="Pfam" id="PF01061">
    <property type="entry name" value="ABC2_membrane"/>
    <property type="match status" value="1"/>
</dbReference>
<dbReference type="Proteomes" id="UP001228690">
    <property type="component" value="Chromosome"/>
</dbReference>
<protein>
    <submittedName>
        <fullName evidence="11">ABC transporter permease</fullName>
    </submittedName>
</protein>
<name>A0ABY8MIZ0_9SPIO</name>
<dbReference type="InterPro" id="IPR013525">
    <property type="entry name" value="ABC2_TM"/>
</dbReference>
<accession>A0ABY8MIZ0</accession>
<evidence type="ECO:0000259" key="10">
    <source>
        <dbReference type="Pfam" id="PF01061"/>
    </source>
</evidence>
<evidence type="ECO:0000256" key="5">
    <source>
        <dbReference type="ARBA" id="ARBA00022692"/>
    </source>
</evidence>
<keyword evidence="6 9" id="KW-1133">Transmembrane helix</keyword>
<dbReference type="EMBL" id="CP123443">
    <property type="protein sequence ID" value="WGK69178.1"/>
    <property type="molecule type" value="Genomic_DNA"/>
</dbReference>
<comment type="subcellular location">
    <subcellularLocation>
        <location evidence="1">Cell membrane</location>
        <topology evidence="1">Multi-pass membrane protein</topology>
    </subcellularLocation>
</comment>
<dbReference type="PANTHER" id="PTHR30413:SF10">
    <property type="entry name" value="CAPSULE POLYSACCHARIDE EXPORT INNER-MEMBRANE PROTEIN CTRC"/>
    <property type="match status" value="1"/>
</dbReference>
<organism evidence="11 12">
    <name type="scientific">Candidatus Haliotispira prima</name>
    <dbReference type="NCBI Taxonomy" id="3034016"/>
    <lineage>
        <taxon>Bacteria</taxon>
        <taxon>Pseudomonadati</taxon>
        <taxon>Spirochaetota</taxon>
        <taxon>Spirochaetia</taxon>
        <taxon>Spirochaetales</taxon>
        <taxon>Spirochaetaceae</taxon>
        <taxon>Candidatus Haliotispira</taxon>
    </lineage>
</organism>
<evidence type="ECO:0000313" key="11">
    <source>
        <dbReference type="EMBL" id="WGK69178.1"/>
    </source>
</evidence>
<evidence type="ECO:0000256" key="6">
    <source>
        <dbReference type="ARBA" id="ARBA00022989"/>
    </source>
</evidence>
<feature type="transmembrane region" description="Helical" evidence="9">
    <location>
        <begin position="122"/>
        <end position="150"/>
    </location>
</feature>
<evidence type="ECO:0000256" key="3">
    <source>
        <dbReference type="ARBA" id="ARBA00022448"/>
    </source>
</evidence>
<sequence length="275" mass="32120">MSREDSDSSEEIVRSQYFSFLQDAREAFGHYELWLNWAWQDIRLRYVRSKIGPFWITISTVMFISTLGFLRSVLSGESMVVYLPFIAFGLVPWQMMAEIINTSPEVYAQNKNFLTSMRVNPLILILKTMMSTVFIFLHDLVIFVPIIIFLRIPVNWNLLFVIPGFLLVMANIFLFALNLSLMGVRYQDFGQIVRSITRILFFLTPIYWSPDELVKGRLVALVNPFTHYIDLIRAPFLGEAPELRSWIFSFLFICIMGGVSVFTYRRKASRIAFWV</sequence>